<accession>A0A0B1SW10</accession>
<name>A0A0B1SW10_OESDE</name>
<dbReference type="PANTHER" id="PTHR28441">
    <property type="entry name" value="PROTEIN FAM91A1"/>
    <property type="match status" value="1"/>
</dbReference>
<dbReference type="InterPro" id="IPR028097">
    <property type="entry name" value="FAM91_C_dom"/>
</dbReference>
<keyword evidence="4" id="KW-1185">Reference proteome</keyword>
<dbReference type="EMBL" id="KN557248">
    <property type="protein sequence ID" value="KHJ87687.1"/>
    <property type="molecule type" value="Genomic_DNA"/>
</dbReference>
<dbReference type="InterPro" id="IPR039199">
    <property type="entry name" value="FAM91"/>
</dbReference>
<protein>
    <recommendedName>
        <fullName evidence="2">FAM91 C-terminal domain-containing protein</fullName>
    </recommendedName>
</protein>
<gene>
    <name evidence="3" type="ORF">OESDEN_12535</name>
</gene>
<dbReference type="Pfam" id="PF14648">
    <property type="entry name" value="FAM91_C"/>
    <property type="match status" value="1"/>
</dbReference>
<proteinExistence type="inferred from homology"/>
<feature type="domain" description="FAM91 C-terminal" evidence="2">
    <location>
        <begin position="1"/>
        <end position="142"/>
    </location>
</feature>
<comment type="similarity">
    <text evidence="1">Belongs to the FAM91 family.</text>
</comment>
<evidence type="ECO:0000313" key="3">
    <source>
        <dbReference type="EMBL" id="KHJ87687.1"/>
    </source>
</evidence>
<evidence type="ECO:0000256" key="1">
    <source>
        <dbReference type="ARBA" id="ARBA00010319"/>
    </source>
</evidence>
<dbReference type="PANTHER" id="PTHR28441:SF2">
    <property type="entry name" value="PROTEIN FAM91A1"/>
    <property type="match status" value="1"/>
</dbReference>
<evidence type="ECO:0000313" key="4">
    <source>
        <dbReference type="Proteomes" id="UP000053660"/>
    </source>
</evidence>
<reference evidence="3 4" key="1">
    <citation type="submission" date="2014-03" db="EMBL/GenBank/DDBJ databases">
        <title>Draft genome of the hookworm Oesophagostomum dentatum.</title>
        <authorList>
            <person name="Mitreva M."/>
        </authorList>
    </citation>
    <scope>NUCLEOTIDE SEQUENCE [LARGE SCALE GENOMIC DNA]</scope>
    <source>
        <strain evidence="3 4">OD-Hann</strain>
    </source>
</reference>
<dbReference type="Proteomes" id="UP000053660">
    <property type="component" value="Unassembled WGS sequence"/>
</dbReference>
<sequence length="161" mass="17763">MRLAIYLAAGSGPASVYLPRGTRLSKLPASVALSPRLLVLSSTHEPQLMTTHNALVAINDLLLTTPLFVQEYPHYSEEDELVYVPFPFDENESNTEGTFAKHPAVSKLSSRIGLNHLCGYIVLLNQKVKPQKAKPTKKSAVSSYDNAMLRGSHVIQRYVTD</sequence>
<evidence type="ECO:0000259" key="2">
    <source>
        <dbReference type="Pfam" id="PF14648"/>
    </source>
</evidence>
<dbReference type="OrthoDB" id="275996at2759"/>
<organism evidence="3 4">
    <name type="scientific">Oesophagostomum dentatum</name>
    <name type="common">Nodular worm</name>
    <dbReference type="NCBI Taxonomy" id="61180"/>
    <lineage>
        <taxon>Eukaryota</taxon>
        <taxon>Metazoa</taxon>
        <taxon>Ecdysozoa</taxon>
        <taxon>Nematoda</taxon>
        <taxon>Chromadorea</taxon>
        <taxon>Rhabditida</taxon>
        <taxon>Rhabditina</taxon>
        <taxon>Rhabditomorpha</taxon>
        <taxon>Strongyloidea</taxon>
        <taxon>Strongylidae</taxon>
        <taxon>Oesophagostomum</taxon>
    </lineage>
</organism>
<dbReference type="AlphaFoldDB" id="A0A0B1SW10"/>